<name>A0ABT6TFC8_9BACL</name>
<dbReference type="Pfam" id="PF14310">
    <property type="entry name" value="Fn3-like"/>
    <property type="match status" value="1"/>
</dbReference>
<dbReference type="InterPro" id="IPR026891">
    <property type="entry name" value="Fn3-like"/>
</dbReference>
<dbReference type="SMART" id="SM01217">
    <property type="entry name" value="Fn3_like"/>
    <property type="match status" value="1"/>
</dbReference>
<sequence length="776" mass="83296">MDIYKNPSYSIEERTEDLLARMTLKEKVGQLNQHMYGWDAYRREGSRVHLTEAFKRQVAFGDGMGALYGLFRADPWSAVTYNNGIPTADSARVANELQRYVKEHTRLGIPVLLSEECPHGHQALDGTLLPVNLNIGSTWNPQLTERAYARIAAEIRARGAHLALVSTLDILQDPRWGRSEECYGEDPYLASQLTAAVVRGLQGARPEELSAPDKAAAVLKHLCAQGAGQGGHNAGPAAIGERELREIHLPAAKAGKDAGAAGFMAAYNEIDGVPCHANEKLLTGILREEWGFDGIVMADGCAIDRLLALSDDHEEAAAIALSAGVDLSLWDTAFTKLEAAVRQGKADESLIDRAVRRVLRLKFRLGLFENPYVDERLPAAVIGAEETRELNLQLARESIVLLRNGEAGQKGVLPLTDSARRIAVIGPNADALYNQLGDYTSVQRGGTGTTVLQGIAKAAPAGTEIVYERGCGIRDRSREGIAAAVAAARGADIAVVAIGGSSARSFDEAFDSNGEAIVSAGSPSEMDCGEGVDLADLRMGGVQEELVREIAATGTPVVAVVIQGRPHELSGLADHCAAILCAWYPGPEGGRAIGEILFGKVNPSGKLPVSLPRSSAQLPVYYNQKNPGRPRPYIDMPAAALYPFGFGLSYTIFEYGQISLSRESVTAEEIEAGGNVEVRLTVSNNGPRAGAETVQLYIQAGGSPITRRTWELKGFRKVWLEPGAEETVVFQLGKEELAIWDRSMTFAVAPCRLTVRAGDGSADGAEANLLIRRRSD</sequence>
<evidence type="ECO:0000259" key="2">
    <source>
        <dbReference type="SMART" id="SM01217"/>
    </source>
</evidence>
<gene>
    <name evidence="3" type="ORF">KB449_08485</name>
</gene>
<dbReference type="InterPro" id="IPR051915">
    <property type="entry name" value="Cellulose_Degrad_GH3"/>
</dbReference>
<dbReference type="InterPro" id="IPR002772">
    <property type="entry name" value="Glyco_hydro_3_C"/>
</dbReference>
<comment type="caution">
    <text evidence="3">The sequence shown here is derived from an EMBL/GenBank/DDBJ whole genome shotgun (WGS) entry which is preliminary data.</text>
</comment>
<dbReference type="InterPro" id="IPR001764">
    <property type="entry name" value="Glyco_hydro_3_N"/>
</dbReference>
<reference evidence="3" key="1">
    <citation type="submission" date="2023-04" db="EMBL/GenBank/DDBJ databases">
        <title>Comparative genomic analysis of Cohnella hashimotonis sp. nov., isolated from the International Space Station.</title>
        <authorList>
            <person name="Venkateswaran K."/>
            <person name="Simpson A."/>
        </authorList>
    </citation>
    <scope>NUCLEOTIDE SEQUENCE</scope>
    <source>
        <strain evidence="3">F6_2S_P_1</strain>
    </source>
</reference>
<evidence type="ECO:0000313" key="4">
    <source>
        <dbReference type="Proteomes" id="UP001161691"/>
    </source>
</evidence>
<accession>A0ABT6TFC8</accession>
<organism evidence="3 4">
    <name type="scientific">Cohnella hashimotonis</name>
    <dbReference type="NCBI Taxonomy" id="2826895"/>
    <lineage>
        <taxon>Bacteria</taxon>
        <taxon>Bacillati</taxon>
        <taxon>Bacillota</taxon>
        <taxon>Bacilli</taxon>
        <taxon>Bacillales</taxon>
        <taxon>Paenibacillaceae</taxon>
        <taxon>Cohnella</taxon>
    </lineage>
</organism>
<dbReference type="GO" id="GO:0016787">
    <property type="term" value="F:hydrolase activity"/>
    <property type="evidence" value="ECO:0007669"/>
    <property type="project" value="UniProtKB-KW"/>
</dbReference>
<protein>
    <submittedName>
        <fullName evidence="3">Glycoside hydrolase family 3 N-terminal domain-containing protein</fullName>
    </submittedName>
</protein>
<proteinExistence type="predicted"/>
<dbReference type="SUPFAM" id="SSF51445">
    <property type="entry name" value="(Trans)glycosidases"/>
    <property type="match status" value="1"/>
</dbReference>
<dbReference type="Gene3D" id="2.60.40.10">
    <property type="entry name" value="Immunoglobulins"/>
    <property type="match status" value="1"/>
</dbReference>
<dbReference type="InterPro" id="IPR036881">
    <property type="entry name" value="Glyco_hydro_3_C_sf"/>
</dbReference>
<feature type="domain" description="Fibronectin type III-like" evidence="2">
    <location>
        <begin position="692"/>
        <end position="761"/>
    </location>
</feature>
<dbReference type="PRINTS" id="PR00133">
    <property type="entry name" value="GLHYDRLASE3"/>
</dbReference>
<dbReference type="Gene3D" id="3.40.50.1700">
    <property type="entry name" value="Glycoside hydrolase family 3 C-terminal domain"/>
    <property type="match status" value="1"/>
</dbReference>
<dbReference type="InterPro" id="IPR036962">
    <property type="entry name" value="Glyco_hydro_3_N_sf"/>
</dbReference>
<dbReference type="PANTHER" id="PTHR30620:SF123">
    <property type="entry name" value="BETA-XYLOSIDASE"/>
    <property type="match status" value="1"/>
</dbReference>
<dbReference type="Pfam" id="PF00933">
    <property type="entry name" value="Glyco_hydro_3"/>
    <property type="match status" value="1"/>
</dbReference>
<dbReference type="Proteomes" id="UP001161691">
    <property type="component" value="Unassembled WGS sequence"/>
</dbReference>
<keyword evidence="1 3" id="KW-0378">Hydrolase</keyword>
<dbReference type="Pfam" id="PF01915">
    <property type="entry name" value="Glyco_hydro_3_C"/>
    <property type="match status" value="1"/>
</dbReference>
<evidence type="ECO:0000256" key="1">
    <source>
        <dbReference type="ARBA" id="ARBA00022801"/>
    </source>
</evidence>
<dbReference type="RefSeq" id="WP_282907955.1">
    <property type="nucleotide sequence ID" value="NZ_JAGRPV010000001.1"/>
</dbReference>
<dbReference type="InterPro" id="IPR017853">
    <property type="entry name" value="GH"/>
</dbReference>
<dbReference type="PANTHER" id="PTHR30620">
    <property type="entry name" value="PERIPLASMIC BETA-GLUCOSIDASE-RELATED"/>
    <property type="match status" value="1"/>
</dbReference>
<dbReference type="Gene3D" id="3.20.20.300">
    <property type="entry name" value="Glycoside hydrolase, family 3, N-terminal domain"/>
    <property type="match status" value="1"/>
</dbReference>
<dbReference type="EMBL" id="JAGRPV010000001">
    <property type="protein sequence ID" value="MDI4644993.1"/>
    <property type="molecule type" value="Genomic_DNA"/>
</dbReference>
<evidence type="ECO:0000313" key="3">
    <source>
        <dbReference type="EMBL" id="MDI4644993.1"/>
    </source>
</evidence>
<dbReference type="InterPro" id="IPR013783">
    <property type="entry name" value="Ig-like_fold"/>
</dbReference>
<keyword evidence="4" id="KW-1185">Reference proteome</keyword>
<dbReference type="SUPFAM" id="SSF52279">
    <property type="entry name" value="Beta-D-glucan exohydrolase, C-terminal domain"/>
    <property type="match status" value="1"/>
</dbReference>